<evidence type="ECO:0000259" key="13">
    <source>
        <dbReference type="Pfam" id="PF02931"/>
    </source>
</evidence>
<feature type="transmembrane region" description="Helical" evidence="11">
    <location>
        <begin position="167"/>
        <end position="191"/>
    </location>
</feature>
<dbReference type="InterPro" id="IPR036719">
    <property type="entry name" value="Neuro-gated_channel_TM_sf"/>
</dbReference>
<evidence type="ECO:0000256" key="10">
    <source>
        <dbReference type="ARBA" id="ARBA00023303"/>
    </source>
</evidence>
<dbReference type="SUPFAM" id="SSF63712">
    <property type="entry name" value="Nicotinic receptor ligand binding domain-like"/>
    <property type="match status" value="1"/>
</dbReference>
<feature type="region of interest" description="Disordered" evidence="12">
    <location>
        <begin position="315"/>
        <end position="362"/>
    </location>
</feature>
<evidence type="ECO:0000256" key="2">
    <source>
        <dbReference type="ARBA" id="ARBA00004236"/>
    </source>
</evidence>
<evidence type="ECO:0000256" key="8">
    <source>
        <dbReference type="ARBA" id="ARBA00023065"/>
    </source>
</evidence>
<evidence type="ECO:0000256" key="5">
    <source>
        <dbReference type="ARBA" id="ARBA00022692"/>
    </source>
</evidence>
<feature type="domain" description="Neurotransmitter-gated ion-channel transmembrane" evidence="14">
    <location>
        <begin position="174"/>
        <end position="655"/>
    </location>
</feature>
<keyword evidence="3 11" id="KW-0813">Transport</keyword>
<dbReference type="InterPro" id="IPR018000">
    <property type="entry name" value="Neurotransmitter_ion_chnl_CS"/>
</dbReference>
<dbReference type="InterPro" id="IPR006202">
    <property type="entry name" value="Neur_chan_lig-bd"/>
</dbReference>
<dbReference type="Proteomes" id="UP000825002">
    <property type="component" value="Unassembled WGS sequence"/>
</dbReference>
<dbReference type="InterPro" id="IPR006201">
    <property type="entry name" value="Neur_channel"/>
</dbReference>
<keyword evidence="16" id="KW-1185">Reference proteome</keyword>
<dbReference type="PROSITE" id="PS00236">
    <property type="entry name" value="NEUROTR_ION_CHANNEL"/>
    <property type="match status" value="1"/>
</dbReference>
<dbReference type="PRINTS" id="PR00252">
    <property type="entry name" value="NRIONCHANNEL"/>
</dbReference>
<evidence type="ECO:0000256" key="1">
    <source>
        <dbReference type="ARBA" id="ARBA00004141"/>
    </source>
</evidence>
<feature type="compositionally biased region" description="Pro residues" evidence="12">
    <location>
        <begin position="470"/>
        <end position="483"/>
    </location>
</feature>
<reference evidence="15 16" key="1">
    <citation type="submission" date="2020-10" db="EMBL/GenBank/DDBJ databases">
        <authorList>
            <person name="Klimov P.B."/>
            <person name="Dyachkov S.M."/>
            <person name="Chetverikov P.E."/>
        </authorList>
    </citation>
    <scope>NUCLEOTIDE SEQUENCE [LARGE SCALE GENOMIC DNA]</scope>
    <source>
        <strain evidence="15">BMOC 18-1129-001#AD2665</strain>
        <tissue evidence="15">Entire mites</tissue>
    </source>
</reference>
<keyword evidence="8 11" id="KW-0406">Ion transport</keyword>
<dbReference type="CDD" id="cd18993">
    <property type="entry name" value="LGIC_ECD_GluCl"/>
    <property type="match status" value="1"/>
</dbReference>
<dbReference type="CDD" id="cd19049">
    <property type="entry name" value="LGIC_TM_anion"/>
    <property type="match status" value="1"/>
</dbReference>
<feature type="compositionally biased region" description="Low complexity" evidence="12">
    <location>
        <begin position="427"/>
        <end position="442"/>
    </location>
</feature>
<keyword evidence="4" id="KW-1003">Cell membrane</keyword>
<dbReference type="InterPro" id="IPR038050">
    <property type="entry name" value="Neuro_actylchol_rec"/>
</dbReference>
<feature type="transmembrane region" description="Helical" evidence="11">
    <location>
        <begin position="232"/>
        <end position="254"/>
    </location>
</feature>
<keyword evidence="5 11" id="KW-0812">Transmembrane</keyword>
<feature type="compositionally biased region" description="Low complexity" evidence="12">
    <location>
        <begin position="543"/>
        <end position="555"/>
    </location>
</feature>
<sequence>EYSVQLSLRQEWTDERLAFHRLPSYESLGLNSITLTEQERLWKPDLFFRNEKEGHFHKIIMPNVLLRINGTGAVLYSIRISLVLACPMDLKYYPLDKQNCTIEMASYGYLDEDLKFVWKEKNPVQIAKPLNLPRFTLETYATAYCTSRTTTGAYSCLRIDLIFKREFSYYLIQIYIPCCMLVIVSWVSFWLDPNAIPARVSLGVTTLLTMATQISGINASLPPVSYTKAIDVWTGVCLTFVFGALLEFALVNYASRSDQHRREMLTNLTQSQQLKWRKAIAAAAAAGVAPPTEPPPPDEDELDCDQQLYCDQYQQQQHPTHGHHYQQQQQHNLQQLQHHNQQQYLQLQTHHNQQQQQQQQQQAQDYQQQQLYQHQHQIVGANHAWGQPSVPQRPGTNMWTHAASATSNCDDELAQQLNMSLHNGQANSQSQSQPQSQSNSNSTKATVVSAMSASYQQRAPGVYTASGMGSPPPPPPPPPPPAPTLSQSVTTAGAPSATSNTTNNNSSRFHNQQQQPQATGAQQRVSSVHVPPPSSAKGQAAQNSNSNNNNNHNNNQMAGKAKGHTQDSQANNSMSFLRSRSCYTPAASQEHANYPTKHCASGSRACEIHTGERTRERQNKCKMWLNKFPTRSKRIDVISRIFFPLKFALFNLVYWTTYLFREEDAVA</sequence>
<feature type="compositionally biased region" description="Polar residues" evidence="12">
    <location>
        <begin position="394"/>
        <end position="406"/>
    </location>
</feature>
<dbReference type="Pfam" id="PF02931">
    <property type="entry name" value="Neur_chan_LBD"/>
    <property type="match status" value="1"/>
</dbReference>
<feature type="region of interest" description="Disordered" evidence="12">
    <location>
        <begin position="462"/>
        <end position="570"/>
    </location>
</feature>
<dbReference type="PRINTS" id="PR00253">
    <property type="entry name" value="GABAARECEPTR"/>
</dbReference>
<evidence type="ECO:0000313" key="15">
    <source>
        <dbReference type="EMBL" id="KAG9511187.1"/>
    </source>
</evidence>
<proteinExistence type="inferred from homology"/>
<comment type="similarity">
    <text evidence="11">Belongs to the ligand-gated ion channel (TC 1.A.9) family.</text>
</comment>
<organism evidence="15 16">
    <name type="scientific">Fragariocoptes setiger</name>
    <dbReference type="NCBI Taxonomy" id="1670756"/>
    <lineage>
        <taxon>Eukaryota</taxon>
        <taxon>Metazoa</taxon>
        <taxon>Ecdysozoa</taxon>
        <taxon>Arthropoda</taxon>
        <taxon>Chelicerata</taxon>
        <taxon>Arachnida</taxon>
        <taxon>Acari</taxon>
        <taxon>Acariformes</taxon>
        <taxon>Trombidiformes</taxon>
        <taxon>Prostigmata</taxon>
        <taxon>Eupodina</taxon>
        <taxon>Eriophyoidea</taxon>
        <taxon>Phytoptidae</taxon>
        <taxon>Fragariocoptes</taxon>
    </lineage>
</organism>
<comment type="caution">
    <text evidence="15">The sequence shown here is derived from an EMBL/GenBank/DDBJ whole genome shotgun (WGS) entry which is preliminary data.</text>
</comment>
<keyword evidence="9 11" id="KW-0472">Membrane</keyword>
<dbReference type="InterPro" id="IPR036734">
    <property type="entry name" value="Neur_chan_lig-bd_sf"/>
</dbReference>
<evidence type="ECO:0000256" key="3">
    <source>
        <dbReference type="ARBA" id="ARBA00022448"/>
    </source>
</evidence>
<evidence type="ECO:0000256" key="7">
    <source>
        <dbReference type="ARBA" id="ARBA00022989"/>
    </source>
</evidence>
<name>A0ABQ7SCS7_9ACAR</name>
<dbReference type="EMBL" id="JAIFTH010000023">
    <property type="protein sequence ID" value="KAG9511187.1"/>
    <property type="molecule type" value="Genomic_DNA"/>
</dbReference>
<feature type="transmembrane region" description="Helical" evidence="11">
    <location>
        <begin position="641"/>
        <end position="660"/>
    </location>
</feature>
<gene>
    <name evidence="15" type="primary">GluClalpha</name>
    <name evidence="15" type="ORF">GZH46_00253</name>
</gene>
<evidence type="ECO:0000256" key="9">
    <source>
        <dbReference type="ARBA" id="ARBA00023136"/>
    </source>
</evidence>
<feature type="compositionally biased region" description="Low complexity" evidence="12">
    <location>
        <begin position="490"/>
        <end position="529"/>
    </location>
</feature>
<keyword evidence="6" id="KW-0732">Signal</keyword>
<dbReference type="NCBIfam" id="TIGR00860">
    <property type="entry name" value="LIC"/>
    <property type="match status" value="1"/>
</dbReference>
<keyword evidence="10 11" id="KW-0407">Ion channel</keyword>
<dbReference type="PANTHER" id="PTHR18945">
    <property type="entry name" value="NEUROTRANSMITTER GATED ION CHANNEL"/>
    <property type="match status" value="1"/>
</dbReference>
<feature type="region of interest" description="Disordered" evidence="12">
    <location>
        <begin position="384"/>
        <end position="406"/>
    </location>
</feature>
<evidence type="ECO:0000256" key="4">
    <source>
        <dbReference type="ARBA" id="ARBA00022475"/>
    </source>
</evidence>
<dbReference type="InterPro" id="IPR006029">
    <property type="entry name" value="Neurotrans-gated_channel_TM"/>
</dbReference>
<protein>
    <submittedName>
        <fullName evidence="15">Glutamate-gated chloride channel</fullName>
    </submittedName>
</protein>
<evidence type="ECO:0000259" key="14">
    <source>
        <dbReference type="Pfam" id="PF02932"/>
    </source>
</evidence>
<dbReference type="InterPro" id="IPR006028">
    <property type="entry name" value="GABAA/Glycine_rcpt"/>
</dbReference>
<comment type="caution">
    <text evidence="11">Lacks conserved residue(s) required for the propagation of feature annotation.</text>
</comment>
<dbReference type="Gene3D" id="2.70.170.10">
    <property type="entry name" value="Neurotransmitter-gated ion-channel ligand-binding domain"/>
    <property type="match status" value="1"/>
</dbReference>
<feature type="non-terminal residue" evidence="15">
    <location>
        <position position="1"/>
    </location>
</feature>
<evidence type="ECO:0000256" key="6">
    <source>
        <dbReference type="ARBA" id="ARBA00022729"/>
    </source>
</evidence>
<evidence type="ECO:0000256" key="11">
    <source>
        <dbReference type="RuleBase" id="RU000687"/>
    </source>
</evidence>
<evidence type="ECO:0000313" key="16">
    <source>
        <dbReference type="Proteomes" id="UP000825002"/>
    </source>
</evidence>
<dbReference type="Gene3D" id="1.20.58.390">
    <property type="entry name" value="Neurotransmitter-gated ion-channel transmembrane domain"/>
    <property type="match status" value="2"/>
</dbReference>
<keyword evidence="7 11" id="KW-1133">Transmembrane helix</keyword>
<feature type="domain" description="Neurotransmitter-gated ion-channel ligand-binding" evidence="13">
    <location>
        <begin position="2"/>
        <end position="165"/>
    </location>
</feature>
<dbReference type="SUPFAM" id="SSF90112">
    <property type="entry name" value="Neurotransmitter-gated ion-channel transmembrane pore"/>
    <property type="match status" value="1"/>
</dbReference>
<comment type="subcellular location">
    <subcellularLocation>
        <location evidence="2">Cell membrane</location>
    </subcellularLocation>
    <subcellularLocation>
        <location evidence="1">Membrane</location>
        <topology evidence="1">Multi-pass membrane protein</topology>
    </subcellularLocation>
</comment>
<accession>A0ABQ7SCS7</accession>
<dbReference type="Pfam" id="PF02932">
    <property type="entry name" value="Neur_chan_memb"/>
    <property type="match status" value="1"/>
</dbReference>
<evidence type="ECO:0000256" key="12">
    <source>
        <dbReference type="SAM" id="MobiDB-lite"/>
    </source>
</evidence>
<feature type="region of interest" description="Disordered" evidence="12">
    <location>
        <begin position="423"/>
        <end position="449"/>
    </location>
</feature>